<keyword evidence="3" id="KW-1185">Reference proteome</keyword>
<dbReference type="InterPro" id="IPR037175">
    <property type="entry name" value="KFase_sf"/>
</dbReference>
<evidence type="ECO:0000313" key="3">
    <source>
        <dbReference type="Proteomes" id="UP000758701"/>
    </source>
</evidence>
<dbReference type="EMBL" id="JAHSTP010000002">
    <property type="protein sequence ID" value="MBZ6151310.1"/>
    <property type="molecule type" value="Genomic_DNA"/>
</dbReference>
<dbReference type="Gene3D" id="3.50.30.50">
    <property type="entry name" value="Putative cyclase"/>
    <property type="match status" value="1"/>
</dbReference>
<sequence>MPEPTEPTESELPVEPELPDNWGRWGDDDELGTLNLVTDAVRASAAAEVRTGRWASLAQPIAPNPMISSPFAPTTVDVSPVQHMMAHTGVAVAADWMLVTNHHAKSTHLDALAHWSRDGDVYPGRPRGEVVTPAGVTHASSASFAAGIVTRGVLLDLAHQGPLPPAYAVTSRDFEEAEERQGAEVRSGDALVLRLGWPSTPVPGTPTPGISLDAVRWMHRRGVSVCAADRGDAHPPLEPGEPSPLHGVALGRMAMPLIDAAELDDLAALCVELRRYSFLLTVAPPRIHGLTGVPVNPIATF</sequence>
<dbReference type="SUPFAM" id="SSF102198">
    <property type="entry name" value="Putative cyclase"/>
    <property type="match status" value="1"/>
</dbReference>
<dbReference type="InterPro" id="IPR007325">
    <property type="entry name" value="KFase/CYL"/>
</dbReference>
<feature type="region of interest" description="Disordered" evidence="1">
    <location>
        <begin position="1"/>
        <end position="22"/>
    </location>
</feature>
<proteinExistence type="predicted"/>
<dbReference type="Pfam" id="PF04199">
    <property type="entry name" value="Cyclase"/>
    <property type="match status" value="1"/>
</dbReference>
<accession>A0ABS7W006</accession>
<protein>
    <submittedName>
        <fullName evidence="2">Cyclase family protein</fullName>
    </submittedName>
</protein>
<evidence type="ECO:0000313" key="2">
    <source>
        <dbReference type="EMBL" id="MBZ6151310.1"/>
    </source>
</evidence>
<dbReference type="Proteomes" id="UP000758701">
    <property type="component" value="Unassembled WGS sequence"/>
</dbReference>
<comment type="caution">
    <text evidence="2">The sequence shown here is derived from an EMBL/GenBank/DDBJ whole genome shotgun (WGS) entry which is preliminary data.</text>
</comment>
<dbReference type="PANTHER" id="PTHR34861:SF10">
    <property type="entry name" value="CYCLASE"/>
    <property type="match status" value="1"/>
</dbReference>
<dbReference type="PANTHER" id="PTHR34861">
    <property type="match status" value="1"/>
</dbReference>
<dbReference type="RefSeq" id="WP_224309289.1">
    <property type="nucleotide sequence ID" value="NZ_JAHSST010000002.1"/>
</dbReference>
<gene>
    <name evidence="2" type="ORF">KVH32_08985</name>
</gene>
<name>A0ABS7W006_STROV</name>
<feature type="compositionally biased region" description="Acidic residues" evidence="1">
    <location>
        <begin position="1"/>
        <end position="18"/>
    </location>
</feature>
<organism evidence="2 3">
    <name type="scientific">Streptomyces olivaceus</name>
    <dbReference type="NCBI Taxonomy" id="47716"/>
    <lineage>
        <taxon>Bacteria</taxon>
        <taxon>Bacillati</taxon>
        <taxon>Actinomycetota</taxon>
        <taxon>Actinomycetes</taxon>
        <taxon>Kitasatosporales</taxon>
        <taxon>Streptomycetaceae</taxon>
        <taxon>Streptomyces</taxon>
    </lineage>
</organism>
<reference evidence="2 3" key="1">
    <citation type="submission" date="2021-06" db="EMBL/GenBank/DDBJ databases">
        <title>Ecological speciation of a Streptomyces species isolated from different habitats and geographic origins.</title>
        <authorList>
            <person name="Wang J."/>
        </authorList>
    </citation>
    <scope>NUCLEOTIDE SEQUENCE [LARGE SCALE GENOMIC DNA]</scope>
    <source>
        <strain evidence="2 3">FXJ8.012</strain>
    </source>
</reference>
<evidence type="ECO:0000256" key="1">
    <source>
        <dbReference type="SAM" id="MobiDB-lite"/>
    </source>
</evidence>